<comment type="caution">
    <text evidence="5">The sequence shown here is derived from an EMBL/GenBank/DDBJ whole genome shotgun (WGS) entry which is preliminary data.</text>
</comment>
<name>A0A5C4M7A9_9PSEU</name>
<dbReference type="CDD" id="cd02440">
    <property type="entry name" value="AdoMet_MTases"/>
    <property type="match status" value="1"/>
</dbReference>
<dbReference type="InterPro" id="IPR041698">
    <property type="entry name" value="Methyltransf_25"/>
</dbReference>
<evidence type="ECO:0000259" key="4">
    <source>
        <dbReference type="Pfam" id="PF13649"/>
    </source>
</evidence>
<evidence type="ECO:0000313" key="5">
    <source>
        <dbReference type="EMBL" id="TNC29246.1"/>
    </source>
</evidence>
<dbReference type="Gene3D" id="3.40.50.150">
    <property type="entry name" value="Vaccinia Virus protein VP39"/>
    <property type="match status" value="1"/>
</dbReference>
<dbReference type="InterPro" id="IPR029063">
    <property type="entry name" value="SAM-dependent_MTases_sf"/>
</dbReference>
<keyword evidence="1 5" id="KW-0489">Methyltransferase</keyword>
<keyword evidence="2 5" id="KW-0808">Transferase</keyword>
<evidence type="ECO:0000256" key="2">
    <source>
        <dbReference type="ARBA" id="ARBA00022679"/>
    </source>
</evidence>
<dbReference type="SUPFAM" id="SSF53335">
    <property type="entry name" value="S-adenosyl-L-methionine-dependent methyltransferases"/>
    <property type="match status" value="1"/>
</dbReference>
<reference evidence="5 6" key="1">
    <citation type="submission" date="2019-06" db="EMBL/GenBank/DDBJ databases">
        <title>Amycolatopsis alkalitolerans sp. nov., isolated from Gastrodia elata Blume.</title>
        <authorList>
            <person name="Narsing Rao M.P."/>
            <person name="Li W.J."/>
        </authorList>
    </citation>
    <scope>NUCLEOTIDE SEQUENCE [LARGE SCALE GENOMIC DNA]</scope>
    <source>
        <strain evidence="5 6">SYSUP0005</strain>
    </source>
</reference>
<accession>A0A5C4M7A9</accession>
<protein>
    <submittedName>
        <fullName evidence="5">Class I SAM-dependent methyltransferase</fullName>
    </submittedName>
</protein>
<organism evidence="5 6">
    <name type="scientific">Amycolatopsis alkalitolerans</name>
    <dbReference type="NCBI Taxonomy" id="2547244"/>
    <lineage>
        <taxon>Bacteria</taxon>
        <taxon>Bacillati</taxon>
        <taxon>Actinomycetota</taxon>
        <taxon>Actinomycetes</taxon>
        <taxon>Pseudonocardiales</taxon>
        <taxon>Pseudonocardiaceae</taxon>
        <taxon>Amycolatopsis</taxon>
    </lineage>
</organism>
<evidence type="ECO:0000256" key="1">
    <source>
        <dbReference type="ARBA" id="ARBA00022603"/>
    </source>
</evidence>
<feature type="domain" description="Methyltransferase" evidence="4">
    <location>
        <begin position="49"/>
        <end position="142"/>
    </location>
</feature>
<dbReference type="PANTHER" id="PTHR43464:SF19">
    <property type="entry name" value="UBIQUINONE BIOSYNTHESIS O-METHYLTRANSFERASE, MITOCHONDRIAL"/>
    <property type="match status" value="1"/>
</dbReference>
<keyword evidence="3" id="KW-0949">S-adenosyl-L-methionine</keyword>
<evidence type="ECO:0000256" key="3">
    <source>
        <dbReference type="ARBA" id="ARBA00022691"/>
    </source>
</evidence>
<dbReference type="Proteomes" id="UP000305546">
    <property type="component" value="Unassembled WGS sequence"/>
</dbReference>
<dbReference type="EMBL" id="VDFW01000002">
    <property type="protein sequence ID" value="TNC29246.1"/>
    <property type="molecule type" value="Genomic_DNA"/>
</dbReference>
<dbReference type="GO" id="GO:0032259">
    <property type="term" value="P:methylation"/>
    <property type="evidence" value="ECO:0007669"/>
    <property type="project" value="UniProtKB-KW"/>
</dbReference>
<sequence length="238" mass="25954">MPNVDDVDFDDVYRGRELVDGLSLVPWDIGGPQPLVVEIETAGEVHGAVLDAGCGLAENALFLASKGHDVTGIDGAPTAIERARAKAAERGLRAEFAVAEATRLDGFDDRFDTVLDSALYHCLNEEQRHEYAAALHRATKPGATLHLFCLAERMGPIPGPWAISADNLHETFGKGWRITRLERRHYTTAMTPELLTRLRESLPEAPAGEAAAGGPPTVDEQGRFLMPVWQLKATRIRP</sequence>
<evidence type="ECO:0000313" key="6">
    <source>
        <dbReference type="Proteomes" id="UP000305546"/>
    </source>
</evidence>
<dbReference type="AlphaFoldDB" id="A0A5C4M7A9"/>
<dbReference type="PANTHER" id="PTHR43464">
    <property type="entry name" value="METHYLTRANSFERASE"/>
    <property type="match status" value="1"/>
</dbReference>
<proteinExistence type="predicted"/>
<gene>
    <name evidence="5" type="ORF">FG385_02620</name>
</gene>
<dbReference type="Pfam" id="PF13649">
    <property type="entry name" value="Methyltransf_25"/>
    <property type="match status" value="1"/>
</dbReference>
<dbReference type="OrthoDB" id="3825914at2"/>
<keyword evidence="6" id="KW-1185">Reference proteome</keyword>
<dbReference type="GO" id="GO:0008168">
    <property type="term" value="F:methyltransferase activity"/>
    <property type="evidence" value="ECO:0007669"/>
    <property type="project" value="UniProtKB-KW"/>
</dbReference>